<evidence type="ECO:0000313" key="1">
    <source>
        <dbReference type="EMBL" id="KAG5612061.1"/>
    </source>
</evidence>
<accession>A0A9J5ZI01</accession>
<sequence>MTQLIFTLCCCYQTNFHSYIIGHYIIVAYLTGKSYVAIDSLPVGYILQYHVKLGLNQKLVPIDKSFIATDESSGAADDSSVVTEDLHYHAKLGQNQKFVQTGKSYIATNQLPNATDDTSVTTIDLHLLILMVNGLRRTIDLFGVGRMVTCESHNCGLNCQSNDLVISYMHKSFENQRILPFKISNQLRLRAYLSDATRPVLRVYVVKN</sequence>
<proteinExistence type="predicted"/>
<comment type="caution">
    <text evidence="1">The sequence shown here is derived from an EMBL/GenBank/DDBJ whole genome shotgun (WGS) entry which is preliminary data.</text>
</comment>
<dbReference type="OrthoDB" id="1307670at2759"/>
<evidence type="ECO:0000313" key="2">
    <source>
        <dbReference type="Proteomes" id="UP000824120"/>
    </source>
</evidence>
<dbReference type="AlphaFoldDB" id="A0A9J5ZI01"/>
<protein>
    <submittedName>
        <fullName evidence="1">Uncharacterized protein</fullName>
    </submittedName>
</protein>
<organism evidence="1 2">
    <name type="scientific">Solanum commersonii</name>
    <name type="common">Commerson's wild potato</name>
    <name type="synonym">Commerson's nightshade</name>
    <dbReference type="NCBI Taxonomy" id="4109"/>
    <lineage>
        <taxon>Eukaryota</taxon>
        <taxon>Viridiplantae</taxon>
        <taxon>Streptophyta</taxon>
        <taxon>Embryophyta</taxon>
        <taxon>Tracheophyta</taxon>
        <taxon>Spermatophyta</taxon>
        <taxon>Magnoliopsida</taxon>
        <taxon>eudicotyledons</taxon>
        <taxon>Gunneridae</taxon>
        <taxon>Pentapetalae</taxon>
        <taxon>asterids</taxon>
        <taxon>lamiids</taxon>
        <taxon>Solanales</taxon>
        <taxon>Solanaceae</taxon>
        <taxon>Solanoideae</taxon>
        <taxon>Solaneae</taxon>
        <taxon>Solanum</taxon>
    </lineage>
</organism>
<reference evidence="1 2" key="1">
    <citation type="submission" date="2020-09" db="EMBL/GenBank/DDBJ databases">
        <title>De no assembly of potato wild relative species, Solanum commersonii.</title>
        <authorList>
            <person name="Cho K."/>
        </authorList>
    </citation>
    <scope>NUCLEOTIDE SEQUENCE [LARGE SCALE GENOMIC DNA]</scope>
    <source>
        <strain evidence="1">LZ3.2</strain>
        <tissue evidence="1">Leaf</tissue>
    </source>
</reference>
<name>A0A9J5ZI01_SOLCO</name>
<dbReference type="EMBL" id="JACXVP010000004">
    <property type="protein sequence ID" value="KAG5612061.1"/>
    <property type="molecule type" value="Genomic_DNA"/>
</dbReference>
<gene>
    <name evidence="1" type="ORF">H5410_023342</name>
</gene>
<keyword evidence="2" id="KW-1185">Reference proteome</keyword>
<dbReference type="Proteomes" id="UP000824120">
    <property type="component" value="Chromosome 4"/>
</dbReference>